<name>Q07PM2_RHOP5</name>
<dbReference type="InterPro" id="IPR007627">
    <property type="entry name" value="RNA_pol_sigma70_r2"/>
</dbReference>
<gene>
    <name evidence="2" type="ordered locus">RPE_2168</name>
</gene>
<dbReference type="OrthoDB" id="9784272at2"/>
<dbReference type="Pfam" id="PF04542">
    <property type="entry name" value="Sigma70_r2"/>
    <property type="match status" value="1"/>
</dbReference>
<dbReference type="STRING" id="316055.RPE_2168"/>
<dbReference type="KEGG" id="rpe:RPE_2168"/>
<protein>
    <submittedName>
        <fullName evidence="2">Sigma-70 region 2 domain protein</fullName>
    </submittedName>
</protein>
<dbReference type="HOGENOM" id="CLU_1377221_0_0_5"/>
<dbReference type="GO" id="GO:0006352">
    <property type="term" value="P:DNA-templated transcription initiation"/>
    <property type="evidence" value="ECO:0007669"/>
    <property type="project" value="InterPro"/>
</dbReference>
<dbReference type="SUPFAM" id="SSF88946">
    <property type="entry name" value="Sigma2 domain of RNA polymerase sigma factors"/>
    <property type="match status" value="1"/>
</dbReference>
<proteinExistence type="predicted"/>
<evidence type="ECO:0000313" key="2">
    <source>
        <dbReference type="EMBL" id="ABJ06112.1"/>
    </source>
</evidence>
<dbReference type="GO" id="GO:0003700">
    <property type="term" value="F:DNA-binding transcription factor activity"/>
    <property type="evidence" value="ECO:0007669"/>
    <property type="project" value="InterPro"/>
</dbReference>
<dbReference type="Gene3D" id="1.10.1740.10">
    <property type="match status" value="1"/>
</dbReference>
<feature type="domain" description="RNA polymerase sigma-70 region 2" evidence="1">
    <location>
        <begin position="32"/>
        <end position="93"/>
    </location>
</feature>
<dbReference type="EMBL" id="CP000463">
    <property type="protein sequence ID" value="ABJ06112.1"/>
    <property type="molecule type" value="Genomic_DNA"/>
</dbReference>
<evidence type="ECO:0000259" key="1">
    <source>
        <dbReference type="Pfam" id="PF04542"/>
    </source>
</evidence>
<dbReference type="InterPro" id="IPR013325">
    <property type="entry name" value="RNA_pol_sigma_r2"/>
</dbReference>
<organism evidence="2">
    <name type="scientific">Rhodopseudomonas palustris (strain BisA53)</name>
    <dbReference type="NCBI Taxonomy" id="316055"/>
    <lineage>
        <taxon>Bacteria</taxon>
        <taxon>Pseudomonadati</taxon>
        <taxon>Pseudomonadota</taxon>
        <taxon>Alphaproteobacteria</taxon>
        <taxon>Hyphomicrobiales</taxon>
        <taxon>Nitrobacteraceae</taxon>
        <taxon>Rhodopseudomonas</taxon>
    </lineage>
</organism>
<reference evidence="2" key="1">
    <citation type="submission" date="2006-09" db="EMBL/GenBank/DDBJ databases">
        <title>Complete sequence of Rhodopseudomonas palustris BisA53.</title>
        <authorList>
            <consortium name="US DOE Joint Genome Institute"/>
            <person name="Copeland A."/>
            <person name="Lucas S."/>
            <person name="Lapidus A."/>
            <person name="Barry K."/>
            <person name="Detter J.C."/>
            <person name="Glavina del Rio T."/>
            <person name="Hammon N."/>
            <person name="Israni S."/>
            <person name="Dalin E."/>
            <person name="Tice H."/>
            <person name="Pitluck S."/>
            <person name="Chain P."/>
            <person name="Malfatti S."/>
            <person name="Shin M."/>
            <person name="Vergez L."/>
            <person name="Schmutz J."/>
            <person name="Larimer F."/>
            <person name="Land M."/>
            <person name="Hauser L."/>
            <person name="Pelletier D.A."/>
            <person name="Kyrpides N."/>
            <person name="Kim E."/>
            <person name="Harwood C.S."/>
            <person name="Oda Y."/>
            <person name="Richardson P."/>
        </authorList>
    </citation>
    <scope>NUCLEOTIDE SEQUENCE [LARGE SCALE GENOMIC DNA]</scope>
    <source>
        <strain evidence="2">BisA53</strain>
    </source>
</reference>
<accession>Q07PM2</accession>
<dbReference type="AlphaFoldDB" id="Q07PM2"/>
<sequence>MPGHNFSNLNESFIAFLGGDRRAGEVVYAQMSATILTVVHRRAPDLPNDRQDVLNEVFVLMMESPRRYDPTRGSASAFITSVLVPEGIQRVRAKMVRAGATTRRRKPPKPTLEATFTIQEQLPAPDALETTGYGSPTAMEAACDAHVIWSRSEPGVRALIGGLMDGKAQAEIASDLAIDRFKVGRIFKKLQHQFAEAA</sequence>